<dbReference type="EMBL" id="KB705938">
    <property type="protein sequence ID" value="EMR70156.1"/>
    <property type="molecule type" value="Genomic_DNA"/>
</dbReference>
<evidence type="ECO:0000256" key="1">
    <source>
        <dbReference type="ARBA" id="ARBA00001946"/>
    </source>
</evidence>
<feature type="region of interest" description="Disordered" evidence="3">
    <location>
        <begin position="218"/>
        <end position="264"/>
    </location>
</feature>
<evidence type="ECO:0000313" key="4">
    <source>
        <dbReference type="EMBL" id="EMR70156.1"/>
    </source>
</evidence>
<dbReference type="InterPro" id="IPR015797">
    <property type="entry name" value="NUDIX_hydrolase-like_dom_sf"/>
</dbReference>
<feature type="compositionally biased region" description="Low complexity" evidence="3">
    <location>
        <begin position="218"/>
        <end position="234"/>
    </location>
</feature>
<dbReference type="GO" id="GO:0080041">
    <property type="term" value="F:ADP-ribose pyrophosphohydrolase activity"/>
    <property type="evidence" value="ECO:0007669"/>
    <property type="project" value="TreeGrafter"/>
</dbReference>
<keyword evidence="2" id="KW-0378">Hydrolase</keyword>
<dbReference type="KEGG" id="ela:UCREL1_2814"/>
<dbReference type="Gene3D" id="3.90.79.10">
    <property type="entry name" value="Nucleoside Triphosphate Pyrophosphohydrolase"/>
    <property type="match status" value="2"/>
</dbReference>
<dbReference type="GO" id="GO:0006753">
    <property type="term" value="P:nucleoside phosphate metabolic process"/>
    <property type="evidence" value="ECO:0007669"/>
    <property type="project" value="TreeGrafter"/>
</dbReference>
<dbReference type="HOGENOM" id="CLU_070130_0_0_1"/>
<name>M7TJR6_EUTLA</name>
<dbReference type="Proteomes" id="UP000012174">
    <property type="component" value="Unassembled WGS sequence"/>
</dbReference>
<evidence type="ECO:0000313" key="5">
    <source>
        <dbReference type="Proteomes" id="UP000012174"/>
    </source>
</evidence>
<reference evidence="5" key="1">
    <citation type="journal article" date="2013" name="Genome Announc.">
        <title>Draft genome sequence of the grapevine dieback fungus Eutypa lata UCR-EL1.</title>
        <authorList>
            <person name="Blanco-Ulate B."/>
            <person name="Rolshausen P.E."/>
            <person name="Cantu D."/>
        </authorList>
    </citation>
    <scope>NUCLEOTIDE SEQUENCE [LARGE SCALE GENOMIC DNA]</scope>
    <source>
        <strain evidence="5">UCR-EL1</strain>
    </source>
</reference>
<dbReference type="STRING" id="1287681.M7TJR6"/>
<dbReference type="GO" id="GO:0080042">
    <property type="term" value="F:ADP-glucose pyrophosphohydrolase activity"/>
    <property type="evidence" value="ECO:0007669"/>
    <property type="project" value="TreeGrafter"/>
</dbReference>
<comment type="cofactor">
    <cofactor evidence="1">
        <name>Mg(2+)</name>
        <dbReference type="ChEBI" id="CHEBI:18420"/>
    </cofactor>
</comment>
<evidence type="ECO:0000256" key="3">
    <source>
        <dbReference type="SAM" id="MobiDB-lite"/>
    </source>
</evidence>
<dbReference type="OMA" id="GCDEFIP"/>
<keyword evidence="5" id="KW-1185">Reference proteome</keyword>
<dbReference type="OrthoDB" id="10249920at2759"/>
<gene>
    <name evidence="4" type="ORF">UCREL1_2814</name>
</gene>
<dbReference type="GO" id="GO:0019693">
    <property type="term" value="P:ribose phosphate metabolic process"/>
    <property type="evidence" value="ECO:0007669"/>
    <property type="project" value="TreeGrafter"/>
</dbReference>
<dbReference type="PANTHER" id="PTHR11839">
    <property type="entry name" value="UDP/ADP-SUGAR PYROPHOSPHATASE"/>
    <property type="match status" value="1"/>
</dbReference>
<dbReference type="eggNOG" id="KOG3041">
    <property type="taxonomic scope" value="Eukaryota"/>
</dbReference>
<organism evidence="4 5">
    <name type="scientific">Eutypa lata (strain UCR-EL1)</name>
    <name type="common">Grapevine dieback disease fungus</name>
    <name type="synonym">Eutypa armeniacae</name>
    <dbReference type="NCBI Taxonomy" id="1287681"/>
    <lineage>
        <taxon>Eukaryota</taxon>
        <taxon>Fungi</taxon>
        <taxon>Dikarya</taxon>
        <taxon>Ascomycota</taxon>
        <taxon>Pezizomycotina</taxon>
        <taxon>Sordariomycetes</taxon>
        <taxon>Xylariomycetidae</taxon>
        <taxon>Xylariales</taxon>
        <taxon>Diatrypaceae</taxon>
        <taxon>Eutypa</taxon>
    </lineage>
</organism>
<dbReference type="PANTHER" id="PTHR11839:SF18">
    <property type="entry name" value="NUDIX HYDROLASE DOMAIN-CONTAINING PROTEIN"/>
    <property type="match status" value="1"/>
</dbReference>
<dbReference type="CDD" id="cd03424">
    <property type="entry name" value="NUDIX_ADPRase_Nudt5_UGPPase_Nudt14"/>
    <property type="match status" value="1"/>
</dbReference>
<sequence length="349" mass="37227">MATSPPLSRATMTVKGDIPVQLPDGLSKEKLLAFKPFNDWLTTLTHALTRQHSDKAHPFHGDPYSLRSIAVQSYDVWGSNPSTSRVGFLKLRADVSNSGGESLPGGVFLRGSSVAMLVMLIPDDVPVPGGAGGGRNDGDGDDAAYYYDERYVVLTVQPRVAAGSLDFVELPAGMVDDGDGDGDGPGRFAGTAAREIEEELGMVIPASELKCLSDMAAAPPSSSITSNATSTASAQGDQQEPTFITPVGGNTNSSSAGIADPPLPNAMYPSPGGCDEYIPIYMHEKRVPRDTLKEWMGKHTGLRDEGEKITLKLVRMRDLWREGARDAKCLAAVALWEGLKREGRLGTYC</sequence>
<proteinExistence type="predicted"/>
<protein>
    <submittedName>
        <fullName evidence="4">Putative nudix domain-containing protein</fullName>
    </submittedName>
</protein>
<dbReference type="AlphaFoldDB" id="M7TJR6"/>
<dbReference type="SUPFAM" id="SSF55811">
    <property type="entry name" value="Nudix"/>
    <property type="match status" value="1"/>
</dbReference>
<evidence type="ECO:0000256" key="2">
    <source>
        <dbReference type="ARBA" id="ARBA00022801"/>
    </source>
</evidence>
<feature type="compositionally biased region" description="Polar residues" evidence="3">
    <location>
        <begin position="235"/>
        <end position="256"/>
    </location>
</feature>
<accession>M7TJR6</accession>